<dbReference type="InterPro" id="IPR028307">
    <property type="entry name" value="Lin-54_fam"/>
</dbReference>
<dbReference type="Proteomes" id="UP000887574">
    <property type="component" value="Unplaced"/>
</dbReference>
<dbReference type="GO" id="GO:0006355">
    <property type="term" value="P:regulation of DNA-templated transcription"/>
    <property type="evidence" value="ECO:0007669"/>
    <property type="project" value="TreeGrafter"/>
</dbReference>
<comment type="subcellular location">
    <subcellularLocation>
        <location evidence="1">Nucleus</location>
    </subcellularLocation>
</comment>
<evidence type="ECO:0000256" key="2">
    <source>
        <dbReference type="ARBA" id="ARBA00007267"/>
    </source>
</evidence>
<feature type="compositionally biased region" description="Basic residues" evidence="4">
    <location>
        <begin position="273"/>
        <end position="284"/>
    </location>
</feature>
<protein>
    <submittedName>
        <fullName evidence="7">CRC domain-containing protein</fullName>
    </submittedName>
</protein>
<proteinExistence type="inferred from homology"/>
<dbReference type="InterPro" id="IPR033467">
    <property type="entry name" value="Tesmin/TSO1-like_CXC"/>
</dbReference>
<dbReference type="AlphaFoldDB" id="A0A915E3Z2"/>
<accession>A0A915E3Z2</accession>
<evidence type="ECO:0000256" key="4">
    <source>
        <dbReference type="SAM" id="MobiDB-lite"/>
    </source>
</evidence>
<dbReference type="Pfam" id="PF03638">
    <property type="entry name" value="TCR"/>
    <property type="match status" value="1"/>
</dbReference>
<keyword evidence="3" id="KW-0539">Nucleus</keyword>
<dbReference type="PANTHER" id="PTHR12446:SF34">
    <property type="entry name" value="PROTEIN LIN-54 HOMOLOG"/>
    <property type="match status" value="1"/>
</dbReference>
<dbReference type="SMART" id="SM01114">
    <property type="entry name" value="CXC"/>
    <property type="match status" value="1"/>
</dbReference>
<dbReference type="InterPro" id="IPR005172">
    <property type="entry name" value="CRC"/>
</dbReference>
<feature type="domain" description="CRC" evidence="5">
    <location>
        <begin position="281"/>
        <end position="370"/>
    </location>
</feature>
<evidence type="ECO:0000256" key="1">
    <source>
        <dbReference type="ARBA" id="ARBA00004123"/>
    </source>
</evidence>
<comment type="similarity">
    <text evidence="2">Belongs to the lin-54 family.</text>
</comment>
<organism evidence="6 7">
    <name type="scientific">Ditylenchus dipsaci</name>
    <dbReference type="NCBI Taxonomy" id="166011"/>
    <lineage>
        <taxon>Eukaryota</taxon>
        <taxon>Metazoa</taxon>
        <taxon>Ecdysozoa</taxon>
        <taxon>Nematoda</taxon>
        <taxon>Chromadorea</taxon>
        <taxon>Rhabditida</taxon>
        <taxon>Tylenchina</taxon>
        <taxon>Tylenchomorpha</taxon>
        <taxon>Sphaerularioidea</taxon>
        <taxon>Anguinidae</taxon>
        <taxon>Anguininae</taxon>
        <taxon>Ditylenchus</taxon>
    </lineage>
</organism>
<dbReference type="PANTHER" id="PTHR12446">
    <property type="entry name" value="TESMIN/TSO1-RELATED"/>
    <property type="match status" value="1"/>
</dbReference>
<dbReference type="PROSITE" id="PS51634">
    <property type="entry name" value="CRC"/>
    <property type="match status" value="1"/>
</dbReference>
<feature type="region of interest" description="Disordered" evidence="4">
    <location>
        <begin position="236"/>
        <end position="284"/>
    </location>
</feature>
<evidence type="ECO:0000313" key="7">
    <source>
        <dbReference type="WBParaSite" id="jg26227"/>
    </source>
</evidence>
<evidence type="ECO:0000313" key="6">
    <source>
        <dbReference type="Proteomes" id="UP000887574"/>
    </source>
</evidence>
<name>A0A915E3Z2_9BILA</name>
<dbReference type="WBParaSite" id="jg26227">
    <property type="protein sequence ID" value="jg26227"/>
    <property type="gene ID" value="jg26227"/>
</dbReference>
<evidence type="ECO:0000256" key="3">
    <source>
        <dbReference type="ARBA" id="ARBA00023242"/>
    </source>
</evidence>
<evidence type="ECO:0000259" key="5">
    <source>
        <dbReference type="PROSITE" id="PS51634"/>
    </source>
</evidence>
<reference evidence="7" key="1">
    <citation type="submission" date="2022-11" db="UniProtKB">
        <authorList>
            <consortium name="WormBaseParasite"/>
        </authorList>
    </citation>
    <scope>IDENTIFICATION</scope>
</reference>
<keyword evidence="6" id="KW-1185">Reference proteome</keyword>
<dbReference type="GO" id="GO:0005634">
    <property type="term" value="C:nucleus"/>
    <property type="evidence" value="ECO:0007669"/>
    <property type="project" value="UniProtKB-SubCell"/>
</dbReference>
<sequence>MDHHQDEEVIAHEEILEEGQMGEAGAEYYEEEYIEVDEAGVEGGQLIDSKGNIYVEGEHEIVGDLDPGTYIGVDGGTIVAGDQYMDEEAQLGDGQIVRVVRSNNRQQQQQQQYPVHYIQHQGVAYPARRFPQGRQPGYGMPPRQYHVQPISQNSANQGRIAQRQPTHSIGYQQQQQYPLKRVYGQQYADRGEYSMGTSDGKIKGYYDPDMQDVKSQVLRPANALINISNSSMGSPMLSALPYQQRGSAGGPTRDPLTGSVIPSYLTGSGSKQTKPRKSSSKKKPCNCTKSMCLKLYCDCFANGEFCLDCNCKDCHNNLDHEAERSRAIKSSLERNPTAFKPKITVSTKAGRQADMERLHQKGCHCKNQTA</sequence>